<protein>
    <submittedName>
        <fullName evidence="1">Movement protein</fullName>
    </submittedName>
</protein>
<dbReference type="EMBL" id="OQ784673">
    <property type="protein sequence ID" value="WVS23516.1"/>
    <property type="molecule type" value="Viral_cRNA"/>
</dbReference>
<sequence length="325" mass="36990">MEGSAKQTKTASTIANETERTAALRAYDEVVLKGQDANIWVRKESFGLATKMILFLNNITKSKVVEFSVKKTDQIRCPAVEPGNLSTITLEVKYYLGEEVDDINSNDTVINIRGRICEALKAVIFPTKSIIKSRDDAFYMPWRFNARLDDSMGLEKDATVGVLKLWCMLEVKLKAGFHRMESRLYIPPKVEWTNDYYPYYVPFYMVRAVRGIKPMLWRDTIQYKKFMREVAAHTDSRVVLPANYLTLMQILSKDDVSMMYKISQNCHARQGGTCTCGDSMDKFLSSALLNNNGKCANHGTKYDEICNQVYTGHIQTVEGAIDIVF</sequence>
<name>A0AAU6MW68_9RHAB</name>
<accession>A0AAU6MW68</accession>
<gene>
    <name evidence="1" type="primary">P3</name>
</gene>
<evidence type="ECO:0000313" key="1">
    <source>
        <dbReference type="EMBL" id="WVS23516.1"/>
    </source>
</evidence>
<reference evidence="1" key="1">
    <citation type="submission" date="2023-04" db="EMBL/GenBank/DDBJ databases">
        <title>Identification and first genome annotation of Beet Leaf curl Virus, a novel Betanucleorhabdovirus infecting sugar beet in Iran.</title>
        <authorList>
            <person name="Zakiaghl M."/>
            <person name="Mehrabi-Nasab A.-R."/>
            <person name="Mehrvar M."/>
            <person name="Izadpanah K."/>
            <person name="Afsharifar A."/>
        </authorList>
    </citation>
    <scope>NUCLEOTIDE SEQUENCE</scope>
    <source>
        <strain evidence="1">Fariman</strain>
    </source>
</reference>
<organism evidence="1">
    <name type="scientific">Beet leaf curl betanucleorhabdovirus</name>
    <dbReference type="NCBI Taxonomy" id="3118959"/>
    <lineage>
        <taxon>Viruses</taxon>
        <taxon>Riboviria</taxon>
        <taxon>Orthornavirae</taxon>
        <taxon>Negarnaviricota</taxon>
        <taxon>Haploviricotina</taxon>
        <taxon>Monjiviricetes</taxon>
        <taxon>Mononegavirales</taxon>
        <taxon>Rhabdoviridae</taxon>
        <taxon>Betarhabdovirinae</taxon>
        <taxon>Betanucleorhabdovirus</taxon>
    </lineage>
</organism>
<proteinExistence type="predicted"/>